<evidence type="ECO:0000259" key="9">
    <source>
        <dbReference type="PROSITE" id="PS50853"/>
    </source>
</evidence>
<dbReference type="InterPro" id="IPR007110">
    <property type="entry name" value="Ig-like_dom"/>
</dbReference>
<dbReference type="Pfam" id="PF13895">
    <property type="entry name" value="Ig_2"/>
    <property type="match status" value="1"/>
</dbReference>
<keyword evidence="4" id="KW-0325">Glycoprotein</keyword>
<evidence type="ECO:0000256" key="7">
    <source>
        <dbReference type="SAM" id="Phobius"/>
    </source>
</evidence>
<dbReference type="GO" id="GO:0050839">
    <property type="term" value="F:cell adhesion molecule binding"/>
    <property type="evidence" value="ECO:0007669"/>
    <property type="project" value="TreeGrafter"/>
</dbReference>
<proteinExistence type="predicted"/>
<dbReference type="InterPro" id="IPR036179">
    <property type="entry name" value="Ig-like_dom_sf"/>
</dbReference>
<keyword evidence="11" id="KW-1185">Reference proteome</keyword>
<dbReference type="Pfam" id="PF13927">
    <property type="entry name" value="Ig_3"/>
    <property type="match status" value="3"/>
</dbReference>
<feature type="domain" description="Fibronectin type-III" evidence="9">
    <location>
        <begin position="756"/>
        <end position="868"/>
    </location>
</feature>
<name>A0AA36HG93_CYLNA</name>
<dbReference type="PROSITE" id="PS50853">
    <property type="entry name" value="FN3"/>
    <property type="match status" value="1"/>
</dbReference>
<dbReference type="InterPro" id="IPR003598">
    <property type="entry name" value="Ig_sub2"/>
</dbReference>
<dbReference type="GO" id="GO:0098609">
    <property type="term" value="P:cell-cell adhesion"/>
    <property type="evidence" value="ECO:0007669"/>
    <property type="project" value="TreeGrafter"/>
</dbReference>
<dbReference type="InterPro" id="IPR013783">
    <property type="entry name" value="Ig-like_fold"/>
</dbReference>
<dbReference type="PROSITE" id="PS50835">
    <property type="entry name" value="IG_LIKE"/>
    <property type="match status" value="7"/>
</dbReference>
<dbReference type="CDD" id="cd00063">
    <property type="entry name" value="FN3"/>
    <property type="match status" value="1"/>
</dbReference>
<gene>
    <name evidence="10" type="ORF">CYNAS_LOCUS21658</name>
</gene>
<dbReference type="AlphaFoldDB" id="A0AA36HG93"/>
<dbReference type="InterPro" id="IPR051275">
    <property type="entry name" value="Cell_adhesion_signaling"/>
</dbReference>
<dbReference type="InterPro" id="IPR003599">
    <property type="entry name" value="Ig_sub"/>
</dbReference>
<evidence type="ECO:0000256" key="1">
    <source>
        <dbReference type="ARBA" id="ARBA00004479"/>
    </source>
</evidence>
<evidence type="ECO:0000313" key="10">
    <source>
        <dbReference type="EMBL" id="CAJ0609675.1"/>
    </source>
</evidence>
<keyword evidence="2 7" id="KW-0472">Membrane</keyword>
<evidence type="ECO:0000259" key="8">
    <source>
        <dbReference type="PROSITE" id="PS50835"/>
    </source>
</evidence>
<dbReference type="InterPro" id="IPR036116">
    <property type="entry name" value="FN3_sf"/>
</dbReference>
<keyword evidence="7" id="KW-0812">Transmembrane</keyword>
<comment type="caution">
    <text evidence="10">The sequence shown here is derived from an EMBL/GenBank/DDBJ whole genome shotgun (WGS) entry which is preliminary data.</text>
</comment>
<feature type="domain" description="Ig-like" evidence="8">
    <location>
        <begin position="650"/>
        <end position="738"/>
    </location>
</feature>
<keyword evidence="7" id="KW-1133">Transmembrane helix</keyword>
<dbReference type="InterPro" id="IPR013162">
    <property type="entry name" value="CD80_C2-set"/>
</dbReference>
<accession>A0AA36HG93</accession>
<feature type="region of interest" description="Disordered" evidence="6">
    <location>
        <begin position="1048"/>
        <end position="1105"/>
    </location>
</feature>
<dbReference type="Proteomes" id="UP001176961">
    <property type="component" value="Unassembled WGS sequence"/>
</dbReference>
<sequence>MIDFTFLLLSQYDCNNISRNHRRAASSLNMGPTMALVLVSVAGLTLAVGNDEVFTNTPGAGPYYVKEHMVGPTLKCSVRNKFADRARYQVQWQRYNKGNLRYISINDQLLDAAHFELVGDISSGVYDLKLKDVAQSAVEGSYYCTVLDRQETEQYQAEPAEVIALVPPSDPIITESPSQAVTDGDSVSFRCTSTGGSPPPTMSWIFLNGSAADAKHVSTLSRGAESESTLHFRVRSEDNSAYVVCAVTNKAIEFEQPKEARSPRLNVLFKPRVKVSPDQEVAIEDGKQIDLVCDADSNPYPPSYEWKHLPSGEVYAASKWSITASRNMSNDFECRASNSVGEGSAILTLNVQYAPVVTTKPRLNPKEGERVQVECVVDSNPQTSEIKWTGPQGLVSEGPILVLKSVSREQTGNYTCTATNYLNIYGETGSQTRTGSAVTMIDIQRPPGQAEITPQKLNVEVGGTISLTCSTHDPGSPPGSFKWASPSSGGLFGIRDHDHTQLTVRNAQLADNGRYRCRADNTHGKGKEAVVDVTVIEPAWISRHLTKERLLKMEQPGSVLECEGKGYPAPSFRWYKDGHRIDRKRYKIDTVIVKSSCGAHCSQTATSTLLFAKPLKWADKGNYSCRALNSPDHKSADDTSWTIVRINHGPVILNQRFPDEGIAAADVGTMAQIRCIVSARPEPKTFNWMFDSVPIEENGRYSFQVIPHYDRDEHEYILQISDVVENDYGSYMCRVSNGIGKAEIIIRLRQTGPPQVPTALQKIASTPKTLFIGWVPAFDGGFDQTFIVEYRSVNPFNEGFAKDGVSTVEVKNTSRIEQIKDDGTVTWLLSYNLTGLAPLSSYYFRLRSKNKKGFSDFSQLIIATTNDVNEDPNMPAPTALRFDSMRKSVTVEPRAPPDDCTLLYVSSGDSWRSAGCIGPDQEITDVPGGVQLRARFCSREHALRCSKLSSILETSAMGSPWRLALIIPITVLTLLVVLICVLMVLCCRTRNSAKNLKKGKPLEAPVMPQSETKNTVVHGSQADSGVFTLESNKLKSSLPVHNYSSDENETIMENWPNDQRDFSNRPYNSDSTNHDQGAMRNHADGDSVSGAEDESGRRVIREIIV</sequence>
<keyword evidence="3" id="KW-1015">Disulfide bond</keyword>
<evidence type="ECO:0000256" key="3">
    <source>
        <dbReference type="ARBA" id="ARBA00023157"/>
    </source>
</evidence>
<dbReference type="InterPro" id="IPR003961">
    <property type="entry name" value="FN3_dom"/>
</dbReference>
<feature type="domain" description="Ig-like" evidence="8">
    <location>
        <begin position="355"/>
        <end position="434"/>
    </location>
</feature>
<reference evidence="10" key="1">
    <citation type="submission" date="2023-07" db="EMBL/GenBank/DDBJ databases">
        <authorList>
            <consortium name="CYATHOMIX"/>
        </authorList>
    </citation>
    <scope>NUCLEOTIDE SEQUENCE</scope>
    <source>
        <strain evidence="10">N/A</strain>
    </source>
</reference>
<feature type="transmembrane region" description="Helical" evidence="7">
    <location>
        <begin position="963"/>
        <end position="985"/>
    </location>
</feature>
<dbReference type="PANTHER" id="PTHR11640:SF134">
    <property type="entry name" value="ECHINOID, ISOFORM A-RELATED"/>
    <property type="match status" value="1"/>
</dbReference>
<keyword evidence="5" id="KW-0393">Immunoglobulin domain</keyword>
<dbReference type="SMART" id="SM00408">
    <property type="entry name" value="IGc2"/>
    <property type="match status" value="5"/>
</dbReference>
<organism evidence="10 11">
    <name type="scientific">Cylicocyclus nassatus</name>
    <name type="common">Nematode worm</name>
    <dbReference type="NCBI Taxonomy" id="53992"/>
    <lineage>
        <taxon>Eukaryota</taxon>
        <taxon>Metazoa</taxon>
        <taxon>Ecdysozoa</taxon>
        <taxon>Nematoda</taxon>
        <taxon>Chromadorea</taxon>
        <taxon>Rhabditida</taxon>
        <taxon>Rhabditina</taxon>
        <taxon>Rhabditomorpha</taxon>
        <taxon>Strongyloidea</taxon>
        <taxon>Strongylidae</taxon>
        <taxon>Cylicocyclus</taxon>
    </lineage>
</organism>
<dbReference type="SMART" id="SM00409">
    <property type="entry name" value="IG"/>
    <property type="match status" value="7"/>
</dbReference>
<evidence type="ECO:0000256" key="6">
    <source>
        <dbReference type="SAM" id="MobiDB-lite"/>
    </source>
</evidence>
<dbReference type="SUPFAM" id="SSF49265">
    <property type="entry name" value="Fibronectin type III"/>
    <property type="match status" value="1"/>
</dbReference>
<evidence type="ECO:0000256" key="5">
    <source>
        <dbReference type="ARBA" id="ARBA00023319"/>
    </source>
</evidence>
<dbReference type="GO" id="GO:0005886">
    <property type="term" value="C:plasma membrane"/>
    <property type="evidence" value="ECO:0007669"/>
    <property type="project" value="TreeGrafter"/>
</dbReference>
<dbReference type="Gene3D" id="2.60.40.10">
    <property type="entry name" value="Immunoglobulins"/>
    <property type="match status" value="8"/>
</dbReference>
<dbReference type="EMBL" id="CATQJL010000326">
    <property type="protein sequence ID" value="CAJ0609675.1"/>
    <property type="molecule type" value="Genomic_DNA"/>
</dbReference>
<evidence type="ECO:0000313" key="11">
    <source>
        <dbReference type="Proteomes" id="UP001176961"/>
    </source>
</evidence>
<feature type="domain" description="Ig-like" evidence="8">
    <location>
        <begin position="32"/>
        <end position="163"/>
    </location>
</feature>
<evidence type="ECO:0000256" key="4">
    <source>
        <dbReference type="ARBA" id="ARBA00023180"/>
    </source>
</evidence>
<feature type="compositionally biased region" description="Basic and acidic residues" evidence="6">
    <location>
        <begin position="1094"/>
        <end position="1105"/>
    </location>
</feature>
<feature type="domain" description="Ig-like" evidence="8">
    <location>
        <begin position="171"/>
        <end position="266"/>
    </location>
</feature>
<dbReference type="Pfam" id="PF08205">
    <property type="entry name" value="C2-set_2"/>
    <property type="match status" value="1"/>
</dbReference>
<dbReference type="SMART" id="SM00060">
    <property type="entry name" value="FN3"/>
    <property type="match status" value="1"/>
</dbReference>
<feature type="domain" description="Ig-like" evidence="8">
    <location>
        <begin position="447"/>
        <end position="534"/>
    </location>
</feature>
<dbReference type="CDD" id="cd00096">
    <property type="entry name" value="Ig"/>
    <property type="match status" value="2"/>
</dbReference>
<dbReference type="GO" id="GO:0005911">
    <property type="term" value="C:cell-cell junction"/>
    <property type="evidence" value="ECO:0007669"/>
    <property type="project" value="TreeGrafter"/>
</dbReference>
<feature type="domain" description="Ig-like" evidence="8">
    <location>
        <begin position="538"/>
        <end position="644"/>
    </location>
</feature>
<comment type="subcellular location">
    <subcellularLocation>
        <location evidence="1">Membrane</location>
        <topology evidence="1">Single-pass type I membrane protein</topology>
    </subcellularLocation>
</comment>
<dbReference type="SUPFAM" id="SSF48726">
    <property type="entry name" value="Immunoglobulin"/>
    <property type="match status" value="6"/>
</dbReference>
<feature type="compositionally biased region" description="Polar residues" evidence="6">
    <location>
        <begin position="1065"/>
        <end position="1075"/>
    </location>
</feature>
<evidence type="ECO:0000256" key="2">
    <source>
        <dbReference type="ARBA" id="ARBA00023136"/>
    </source>
</evidence>
<feature type="domain" description="Ig-like" evidence="8">
    <location>
        <begin position="271"/>
        <end position="352"/>
    </location>
</feature>
<dbReference type="PANTHER" id="PTHR11640">
    <property type="entry name" value="NEPHRIN"/>
    <property type="match status" value="1"/>
</dbReference>
<protein>
    <submittedName>
        <fullName evidence="10">Uncharacterized protein</fullName>
    </submittedName>
</protein>